<proteinExistence type="predicted"/>
<evidence type="ECO:0000313" key="9">
    <source>
        <dbReference type="Proteomes" id="UP000037035"/>
    </source>
</evidence>
<dbReference type="AlphaFoldDB" id="A0A0L6V665"/>
<evidence type="ECO:0008006" key="10">
    <source>
        <dbReference type="Google" id="ProtNLM"/>
    </source>
</evidence>
<evidence type="ECO:0000256" key="3">
    <source>
        <dbReference type="ARBA" id="ARBA00022692"/>
    </source>
</evidence>
<name>A0A0L6V665_9BASI</name>
<feature type="transmembrane region" description="Helical" evidence="7">
    <location>
        <begin position="211"/>
        <end position="230"/>
    </location>
</feature>
<dbReference type="Proteomes" id="UP000037035">
    <property type="component" value="Unassembled WGS sequence"/>
</dbReference>
<keyword evidence="9" id="KW-1185">Reference proteome</keyword>
<dbReference type="InterPro" id="IPR011701">
    <property type="entry name" value="MFS"/>
</dbReference>
<evidence type="ECO:0000256" key="4">
    <source>
        <dbReference type="ARBA" id="ARBA00022989"/>
    </source>
</evidence>
<protein>
    <recommendedName>
        <fullName evidence="10">Major facilitator superfamily (MFS) profile domain-containing protein</fullName>
    </recommendedName>
</protein>
<feature type="compositionally biased region" description="Polar residues" evidence="6">
    <location>
        <begin position="12"/>
        <end position="25"/>
    </location>
</feature>
<feature type="transmembrane region" description="Helical" evidence="7">
    <location>
        <begin position="173"/>
        <end position="191"/>
    </location>
</feature>
<feature type="transmembrane region" description="Helical" evidence="7">
    <location>
        <begin position="423"/>
        <end position="441"/>
    </location>
</feature>
<evidence type="ECO:0000256" key="1">
    <source>
        <dbReference type="ARBA" id="ARBA00004141"/>
    </source>
</evidence>
<feature type="compositionally biased region" description="Basic and acidic residues" evidence="6">
    <location>
        <begin position="85"/>
        <end position="98"/>
    </location>
</feature>
<feature type="transmembrane region" description="Helical" evidence="7">
    <location>
        <begin position="392"/>
        <end position="411"/>
    </location>
</feature>
<dbReference type="Pfam" id="PF07690">
    <property type="entry name" value="MFS_1"/>
    <property type="match status" value="2"/>
</dbReference>
<dbReference type="InterPro" id="IPR036259">
    <property type="entry name" value="MFS_trans_sf"/>
</dbReference>
<accession>A0A0L6V665</accession>
<evidence type="ECO:0000256" key="2">
    <source>
        <dbReference type="ARBA" id="ARBA00022448"/>
    </source>
</evidence>
<keyword evidence="3 7" id="KW-0812">Transmembrane</keyword>
<keyword evidence="4 7" id="KW-1133">Transmembrane helix</keyword>
<gene>
    <name evidence="8" type="ORF">VP01_246g5</name>
</gene>
<dbReference type="SUPFAM" id="SSF103473">
    <property type="entry name" value="MFS general substrate transporter"/>
    <property type="match status" value="1"/>
</dbReference>
<dbReference type="GO" id="GO:0022857">
    <property type="term" value="F:transmembrane transporter activity"/>
    <property type="evidence" value="ECO:0007669"/>
    <property type="project" value="InterPro"/>
</dbReference>
<dbReference type="OrthoDB" id="2499406at2759"/>
<feature type="region of interest" description="Disordered" evidence="6">
    <location>
        <begin position="1"/>
        <end position="25"/>
    </location>
</feature>
<feature type="region of interest" description="Disordered" evidence="6">
    <location>
        <begin position="66"/>
        <end position="105"/>
    </location>
</feature>
<sequence length="513" mass="56705">MQSEGLGEPKSNPVTGLQQSHQPGTRRSLVQLYESVSTCGWKKHHLFGWHEMLAEEDATKITGKYARRWRSPASQDPTRQPLLSDRTRRVGSEQHEGSEGQQTSTPLPCRQLAVLCFMRITEPISQSLIHPFINQMLEDLHVTPDRTKIGYYAGIITNFWWAVLSDRIGRKPILLSGLTGLAISIISLSLQRTFAGMVMARCIAGVMNGNLPILQAVGIIVGPLIGGYLAKPASQYPAYFGKWGFLIDYPYFLPCFIAGFINLFAAMVGFFFLEETLASKKAPRNLPRRVNRNHEGTIGQDLESDPGRDDGVTDPAPKILALFTPPIISLLLGSLLVFFQLSSLATLVPLFAYTRFEDGGLGLNLRQMAMIVQTMMFPYLHRRWGAMRVFRTVLLIWPTVFGFLPLVRWLARERREKSDVDAGATVAMVGLIVVLAIQSFGKICIAAPSASTYGALNGLAQTSSELARTLAPFITGVFFSISIEKQSVYGNLVWLCGILVSSNSPLRSLPSPE</sequence>
<evidence type="ECO:0000256" key="5">
    <source>
        <dbReference type="ARBA" id="ARBA00023136"/>
    </source>
</evidence>
<comment type="caution">
    <text evidence="8">The sequence shown here is derived from an EMBL/GenBank/DDBJ whole genome shotgun (WGS) entry which is preliminary data.</text>
</comment>
<organism evidence="8 9">
    <name type="scientific">Puccinia sorghi</name>
    <dbReference type="NCBI Taxonomy" id="27349"/>
    <lineage>
        <taxon>Eukaryota</taxon>
        <taxon>Fungi</taxon>
        <taxon>Dikarya</taxon>
        <taxon>Basidiomycota</taxon>
        <taxon>Pucciniomycotina</taxon>
        <taxon>Pucciniomycetes</taxon>
        <taxon>Pucciniales</taxon>
        <taxon>Pucciniaceae</taxon>
        <taxon>Puccinia</taxon>
    </lineage>
</organism>
<feature type="region of interest" description="Disordered" evidence="6">
    <location>
        <begin position="289"/>
        <end position="309"/>
    </location>
</feature>
<dbReference type="VEuPathDB" id="FungiDB:VP01_246g5"/>
<evidence type="ECO:0000313" key="8">
    <source>
        <dbReference type="EMBL" id="KNZ56204.1"/>
    </source>
</evidence>
<feature type="transmembrane region" description="Helical" evidence="7">
    <location>
        <begin position="327"/>
        <end position="351"/>
    </location>
</feature>
<reference evidence="8 9" key="1">
    <citation type="submission" date="2015-08" db="EMBL/GenBank/DDBJ databases">
        <title>Next Generation Sequencing and Analysis of the Genome of Puccinia sorghi L Schw, the Causal Agent of Maize Common Rust.</title>
        <authorList>
            <person name="Rochi L."/>
            <person name="Burguener G."/>
            <person name="Darino M."/>
            <person name="Turjanski A."/>
            <person name="Kreff E."/>
            <person name="Dieguez M.J."/>
            <person name="Sacco F."/>
        </authorList>
    </citation>
    <scope>NUCLEOTIDE SEQUENCE [LARGE SCALE GENOMIC DNA]</scope>
    <source>
        <strain evidence="8 9">RO10H11247</strain>
    </source>
</reference>
<dbReference type="GO" id="GO:0016020">
    <property type="term" value="C:membrane"/>
    <property type="evidence" value="ECO:0007669"/>
    <property type="project" value="UniProtKB-SubCell"/>
</dbReference>
<dbReference type="EMBL" id="LAVV01007358">
    <property type="protein sequence ID" value="KNZ56204.1"/>
    <property type="molecule type" value="Genomic_DNA"/>
</dbReference>
<dbReference type="Gene3D" id="1.20.1250.20">
    <property type="entry name" value="MFS general substrate transporter like domains"/>
    <property type="match status" value="1"/>
</dbReference>
<feature type="transmembrane region" description="Helical" evidence="7">
    <location>
        <begin position="251"/>
        <end position="273"/>
    </location>
</feature>
<keyword evidence="2" id="KW-0813">Transport</keyword>
<evidence type="ECO:0000256" key="6">
    <source>
        <dbReference type="SAM" id="MobiDB-lite"/>
    </source>
</evidence>
<comment type="subcellular location">
    <subcellularLocation>
        <location evidence="1">Membrane</location>
        <topology evidence="1">Multi-pass membrane protein</topology>
    </subcellularLocation>
</comment>
<keyword evidence="5 7" id="KW-0472">Membrane</keyword>
<evidence type="ECO:0000256" key="7">
    <source>
        <dbReference type="SAM" id="Phobius"/>
    </source>
</evidence>
<dbReference type="PANTHER" id="PTHR23504">
    <property type="entry name" value="MAJOR FACILITATOR SUPERFAMILY DOMAIN-CONTAINING PROTEIN 10"/>
    <property type="match status" value="1"/>
</dbReference>
<dbReference type="PANTHER" id="PTHR23504:SF15">
    <property type="entry name" value="MAJOR FACILITATOR SUPERFAMILY (MFS) PROFILE DOMAIN-CONTAINING PROTEIN"/>
    <property type="match status" value="1"/>
</dbReference>